<dbReference type="InterPro" id="IPR020084">
    <property type="entry name" value="NUDIX_hydrolase_CS"/>
</dbReference>
<accession>A0ABP9CDQ8</accession>
<dbReference type="SUPFAM" id="SSF55811">
    <property type="entry name" value="Nudix"/>
    <property type="match status" value="1"/>
</dbReference>
<reference evidence="5" key="1">
    <citation type="journal article" date="2019" name="Int. J. Syst. Evol. Microbiol.">
        <title>The Global Catalogue of Microorganisms (GCM) 10K type strain sequencing project: providing services to taxonomists for standard genome sequencing and annotation.</title>
        <authorList>
            <consortium name="The Broad Institute Genomics Platform"/>
            <consortium name="The Broad Institute Genome Sequencing Center for Infectious Disease"/>
            <person name="Wu L."/>
            <person name="Ma J."/>
        </authorList>
    </citation>
    <scope>NUCLEOTIDE SEQUENCE [LARGE SCALE GENOMIC DNA]</scope>
    <source>
        <strain evidence="5">JCM 17979</strain>
    </source>
</reference>
<proteinExistence type="predicted"/>
<dbReference type="EMBL" id="BAABHO010000061">
    <property type="protein sequence ID" value="GAA4808426.1"/>
    <property type="molecule type" value="Genomic_DNA"/>
</dbReference>
<feature type="domain" description="Nudix hydrolase" evidence="3">
    <location>
        <begin position="47"/>
        <end position="176"/>
    </location>
</feature>
<dbReference type="Gene3D" id="3.90.79.10">
    <property type="entry name" value="Nucleoside Triphosphate Pyrophosphohydrolase"/>
    <property type="match status" value="1"/>
</dbReference>
<evidence type="ECO:0000313" key="5">
    <source>
        <dbReference type="Proteomes" id="UP001500928"/>
    </source>
</evidence>
<dbReference type="PANTHER" id="PTHR11839:SF18">
    <property type="entry name" value="NUDIX HYDROLASE DOMAIN-CONTAINING PROTEIN"/>
    <property type="match status" value="1"/>
</dbReference>
<dbReference type="InterPro" id="IPR015797">
    <property type="entry name" value="NUDIX_hydrolase-like_dom_sf"/>
</dbReference>
<name>A0ABP9CDQ8_9PSEU</name>
<comment type="cofactor">
    <cofactor evidence="1">
        <name>Mg(2+)</name>
        <dbReference type="ChEBI" id="CHEBI:18420"/>
    </cofactor>
</comment>
<dbReference type="PROSITE" id="PS00893">
    <property type="entry name" value="NUDIX_BOX"/>
    <property type="match status" value="1"/>
</dbReference>
<evidence type="ECO:0000256" key="1">
    <source>
        <dbReference type="ARBA" id="ARBA00001946"/>
    </source>
</evidence>
<dbReference type="RefSeq" id="WP_345423069.1">
    <property type="nucleotide sequence ID" value="NZ_BAABHO010000061.1"/>
</dbReference>
<dbReference type="GO" id="GO:0016787">
    <property type="term" value="F:hydrolase activity"/>
    <property type="evidence" value="ECO:0007669"/>
    <property type="project" value="UniProtKB-KW"/>
</dbReference>
<dbReference type="Pfam" id="PF00293">
    <property type="entry name" value="NUDIX"/>
    <property type="match status" value="1"/>
</dbReference>
<protein>
    <submittedName>
        <fullName evidence="4">NUDIX hydrolase</fullName>
    </submittedName>
</protein>
<comment type="caution">
    <text evidence="4">The sequence shown here is derived from an EMBL/GenBank/DDBJ whole genome shotgun (WGS) entry which is preliminary data.</text>
</comment>
<evidence type="ECO:0000313" key="4">
    <source>
        <dbReference type="EMBL" id="GAA4808426.1"/>
    </source>
</evidence>
<dbReference type="CDD" id="cd03424">
    <property type="entry name" value="NUDIX_ADPRase_Nudt5_UGPPase_Nudt14"/>
    <property type="match status" value="1"/>
</dbReference>
<evidence type="ECO:0000256" key="2">
    <source>
        <dbReference type="ARBA" id="ARBA00022801"/>
    </source>
</evidence>
<dbReference type="InterPro" id="IPR000086">
    <property type="entry name" value="NUDIX_hydrolase_dom"/>
</dbReference>
<organism evidence="4 5">
    <name type="scientific">Actinomycetospora chlora</name>
    <dbReference type="NCBI Taxonomy" id="663608"/>
    <lineage>
        <taxon>Bacteria</taxon>
        <taxon>Bacillati</taxon>
        <taxon>Actinomycetota</taxon>
        <taxon>Actinomycetes</taxon>
        <taxon>Pseudonocardiales</taxon>
        <taxon>Pseudonocardiaceae</taxon>
        <taxon>Actinomycetospora</taxon>
    </lineage>
</organism>
<evidence type="ECO:0000259" key="3">
    <source>
        <dbReference type="PROSITE" id="PS51462"/>
    </source>
</evidence>
<dbReference type="PANTHER" id="PTHR11839">
    <property type="entry name" value="UDP/ADP-SUGAR PYROPHOSPHATASE"/>
    <property type="match status" value="1"/>
</dbReference>
<gene>
    <name evidence="4" type="ORF">GCM10023200_52760</name>
</gene>
<dbReference type="PROSITE" id="PS51462">
    <property type="entry name" value="NUDIX"/>
    <property type="match status" value="1"/>
</dbReference>
<keyword evidence="2 4" id="KW-0378">Hydrolase</keyword>
<sequence length="188" mass="20913">MERAEGPENIRTRVFGERILYDNEWVRLTLVDIEPPGGERFEHHVVRLARVVAAAVVNDADEVLMMWRHRFAVDQWAWELPGGIADLNEAPAVTAAREFEEETGWRATGPMRHLVSFQPMPGMVDTPHEVWTAEGAEKVSEPSDAEEAAIIEWVPLANIPGMVKRGEIAGSGPLVGLLTLLMERQGKG</sequence>
<dbReference type="Proteomes" id="UP001500928">
    <property type="component" value="Unassembled WGS sequence"/>
</dbReference>
<keyword evidence="5" id="KW-1185">Reference proteome</keyword>